<proteinExistence type="inferred from homology"/>
<dbReference type="InterPro" id="IPR003691">
    <property type="entry name" value="FluC"/>
</dbReference>
<protein>
    <submittedName>
        <fullName evidence="10">UPF0695 membrane protein</fullName>
    </submittedName>
</protein>
<evidence type="ECO:0000313" key="11">
    <source>
        <dbReference type="Proteomes" id="UP000054886"/>
    </source>
</evidence>
<comment type="subcellular location">
    <subcellularLocation>
        <location evidence="2">Cell membrane</location>
        <topology evidence="2">Multi-pass membrane protein</topology>
    </subcellularLocation>
</comment>
<name>A0A0W0CWB7_CANGB</name>
<evidence type="ECO:0000256" key="1">
    <source>
        <dbReference type="ARBA" id="ARBA00002598"/>
    </source>
</evidence>
<gene>
    <name evidence="10" type="ORF">AO440_000801</name>
</gene>
<dbReference type="VEuPathDB" id="FungiDB:B1J91_D04422g"/>
<dbReference type="Pfam" id="PF02537">
    <property type="entry name" value="CRCB"/>
    <property type="match status" value="2"/>
</dbReference>
<comment type="catalytic activity">
    <reaction evidence="8">
        <text>fluoride(in) = fluoride(out)</text>
        <dbReference type="Rhea" id="RHEA:76159"/>
        <dbReference type="ChEBI" id="CHEBI:17051"/>
    </reaction>
    <physiologicalReaction direction="left-to-right" evidence="8">
        <dbReference type="Rhea" id="RHEA:76160"/>
    </physiologicalReaction>
</comment>
<feature type="transmembrane region" description="Helical" evidence="9">
    <location>
        <begin position="83"/>
        <end position="109"/>
    </location>
</feature>
<dbReference type="AlphaFoldDB" id="A0A0W0CWB7"/>
<keyword evidence="5 9" id="KW-1133">Transmembrane helix</keyword>
<feature type="transmembrane region" description="Helical" evidence="9">
    <location>
        <begin position="317"/>
        <end position="337"/>
    </location>
</feature>
<evidence type="ECO:0000256" key="9">
    <source>
        <dbReference type="SAM" id="Phobius"/>
    </source>
</evidence>
<feature type="transmembrane region" description="Helical" evidence="9">
    <location>
        <begin position="349"/>
        <end position="372"/>
    </location>
</feature>
<dbReference type="PANTHER" id="PTHR28259">
    <property type="entry name" value="FLUORIDE EXPORT PROTEIN 1-RELATED"/>
    <property type="match status" value="1"/>
</dbReference>
<feature type="transmembrane region" description="Helical" evidence="9">
    <location>
        <begin position="129"/>
        <end position="151"/>
    </location>
</feature>
<feature type="transmembrane region" description="Helical" evidence="9">
    <location>
        <begin position="274"/>
        <end position="297"/>
    </location>
</feature>
<evidence type="ECO:0000256" key="4">
    <source>
        <dbReference type="ARBA" id="ARBA00022692"/>
    </source>
</evidence>
<feature type="transmembrane region" description="Helical" evidence="9">
    <location>
        <begin position="243"/>
        <end position="262"/>
    </location>
</feature>
<keyword evidence="6 9" id="KW-0472">Membrane</keyword>
<feature type="transmembrane region" description="Helical" evidence="9">
    <location>
        <begin position="207"/>
        <end position="237"/>
    </location>
</feature>
<keyword evidence="3" id="KW-1003">Cell membrane</keyword>
<dbReference type="GO" id="GO:1903425">
    <property type="term" value="F:fluoride transmembrane transporter activity"/>
    <property type="evidence" value="ECO:0007669"/>
    <property type="project" value="TreeGrafter"/>
</dbReference>
<evidence type="ECO:0000256" key="8">
    <source>
        <dbReference type="ARBA" id="ARBA00035585"/>
    </source>
</evidence>
<organism evidence="10 11">
    <name type="scientific">Candida glabrata</name>
    <name type="common">Yeast</name>
    <name type="synonym">Torulopsis glabrata</name>
    <dbReference type="NCBI Taxonomy" id="5478"/>
    <lineage>
        <taxon>Eukaryota</taxon>
        <taxon>Fungi</taxon>
        <taxon>Dikarya</taxon>
        <taxon>Ascomycota</taxon>
        <taxon>Saccharomycotina</taxon>
        <taxon>Saccharomycetes</taxon>
        <taxon>Saccharomycetales</taxon>
        <taxon>Saccharomycetaceae</taxon>
        <taxon>Nakaseomyces</taxon>
    </lineage>
</organism>
<sequence>MGLPSISENKHLKTNGTVHRILCYTLATILGNYARQGLEYLTNYEPSYVRPTTVLWANCGGCIMMGLCQDLRELFFYANEYHVLFLSITTGFCGSFSSFSTMIIEMFTYSASLTNENIATGSRLPNRAYGIMEFLSVMIVHLGVSLSGLLLGRKLGKEVLIPYFISRPTKTEVSLTDNEPTEPSDNSGEVIEKTDSYVEPEYYTPRWCVYILFGLDLFLTYMSIPILVMIIILTAFYGNYSRGVWTLPVLFGIPGSFLRYYLSKWFNNRKSLSMFPVGTFIANISATLILSILIMVQRGQKNGQTHERIINNKNTCHIVQALGSGFCGSLSTVSTFINEAHQKDISYILRYYFITIFCAYCLCVITLGSYSWTRGLTLPVC</sequence>
<dbReference type="PANTHER" id="PTHR28259:SF1">
    <property type="entry name" value="FLUORIDE EXPORT PROTEIN 1-RELATED"/>
    <property type="match status" value="1"/>
</dbReference>
<dbReference type="VEuPathDB" id="FungiDB:CAGL0D04422g"/>
<dbReference type="GO" id="GO:0005886">
    <property type="term" value="C:plasma membrane"/>
    <property type="evidence" value="ECO:0007669"/>
    <property type="project" value="UniProtKB-SubCell"/>
</dbReference>
<reference evidence="10 11" key="1">
    <citation type="submission" date="2015-10" db="EMBL/GenBank/DDBJ databases">
        <title>Draft genomes sequences of Candida glabrata isolates 1A, 1B, 2A, 2B, 3A and 3B.</title>
        <authorList>
            <person name="Haavelsrud O.E."/>
            <person name="Gaustad P."/>
        </authorList>
    </citation>
    <scope>NUCLEOTIDE SEQUENCE [LARGE SCALE GENOMIC DNA]</scope>
    <source>
        <strain evidence="10">910700640</strain>
    </source>
</reference>
<evidence type="ECO:0000256" key="3">
    <source>
        <dbReference type="ARBA" id="ARBA00022475"/>
    </source>
</evidence>
<dbReference type="VEuPathDB" id="FungiDB:GVI51_D04389"/>
<evidence type="ECO:0000256" key="7">
    <source>
        <dbReference type="ARBA" id="ARBA00035120"/>
    </source>
</evidence>
<evidence type="ECO:0000256" key="2">
    <source>
        <dbReference type="ARBA" id="ARBA00004651"/>
    </source>
</evidence>
<dbReference type="Proteomes" id="UP000054886">
    <property type="component" value="Unassembled WGS sequence"/>
</dbReference>
<comment type="caution">
    <text evidence="10">The sequence shown here is derived from an EMBL/GenBank/DDBJ whole genome shotgun (WGS) entry which is preliminary data.</text>
</comment>
<evidence type="ECO:0000256" key="5">
    <source>
        <dbReference type="ARBA" id="ARBA00022989"/>
    </source>
</evidence>
<comment type="function">
    <text evidence="1">Fluoride channel required for the rapid expulsion of cytoplasmic fluoride.</text>
</comment>
<dbReference type="VEuPathDB" id="FungiDB:GWK60_D04609"/>
<dbReference type="EMBL" id="LLZZ01000131">
    <property type="protein sequence ID" value="KTB01312.1"/>
    <property type="molecule type" value="Genomic_DNA"/>
</dbReference>
<evidence type="ECO:0000256" key="6">
    <source>
        <dbReference type="ARBA" id="ARBA00023136"/>
    </source>
</evidence>
<keyword evidence="4 9" id="KW-0812">Transmembrane</keyword>
<comment type="similarity">
    <text evidence="7">Belongs to the fluoride channel Fluc/FEX (TC 1.A.43) family.</text>
</comment>
<accession>A0A0W0CWB7</accession>
<evidence type="ECO:0000313" key="10">
    <source>
        <dbReference type="EMBL" id="KTB01312.1"/>
    </source>
</evidence>